<protein>
    <submittedName>
        <fullName evidence="1">Putative kinase</fullName>
    </submittedName>
</protein>
<evidence type="ECO:0000313" key="1">
    <source>
        <dbReference type="EMBL" id="PJJ72333.1"/>
    </source>
</evidence>
<evidence type="ECO:0000313" key="2">
    <source>
        <dbReference type="Proteomes" id="UP000228758"/>
    </source>
</evidence>
<keyword evidence="2" id="KW-1185">Reference proteome</keyword>
<reference evidence="1 2" key="1">
    <citation type="submission" date="2017-11" db="EMBL/GenBank/DDBJ databases">
        <title>Genomic Encyclopedia of Archaeal and Bacterial Type Strains, Phase II (KMG-II): From Individual Species to Whole Genera.</title>
        <authorList>
            <person name="Goeker M."/>
        </authorList>
    </citation>
    <scope>NUCLEOTIDE SEQUENCE [LARGE SCALE GENOMIC DNA]</scope>
    <source>
        <strain evidence="1 2">DSM 27393</strain>
    </source>
</reference>
<accession>A0A2M9CKA7</accession>
<dbReference type="GO" id="GO:0016301">
    <property type="term" value="F:kinase activity"/>
    <property type="evidence" value="ECO:0007669"/>
    <property type="project" value="UniProtKB-KW"/>
</dbReference>
<dbReference type="PIRSF" id="PIRSF037081">
    <property type="entry name" value="P-loop_All4644_prd"/>
    <property type="match status" value="1"/>
</dbReference>
<keyword evidence="1" id="KW-0418">Kinase</keyword>
<dbReference type="Proteomes" id="UP000228758">
    <property type="component" value="Unassembled WGS sequence"/>
</dbReference>
<dbReference type="OrthoDB" id="5197146at2"/>
<dbReference type="Gene3D" id="3.40.50.300">
    <property type="entry name" value="P-loop containing nucleotide triphosphate hydrolases"/>
    <property type="match status" value="1"/>
</dbReference>
<gene>
    <name evidence="1" type="ORF">CLV46_1900</name>
</gene>
<dbReference type="RefSeq" id="WP_157802286.1">
    <property type="nucleotide sequence ID" value="NZ_PGFF01000001.1"/>
</dbReference>
<name>A0A2M9CKA7_9MICO</name>
<proteinExistence type="predicted"/>
<keyword evidence="1" id="KW-0808">Transferase</keyword>
<dbReference type="Pfam" id="PF13671">
    <property type="entry name" value="AAA_33"/>
    <property type="match status" value="1"/>
</dbReference>
<dbReference type="InterPro" id="IPR027417">
    <property type="entry name" value="P-loop_NTPase"/>
</dbReference>
<dbReference type="EMBL" id="PGFF01000001">
    <property type="protein sequence ID" value="PJJ72333.1"/>
    <property type="molecule type" value="Genomic_DNA"/>
</dbReference>
<dbReference type="SUPFAM" id="SSF52540">
    <property type="entry name" value="P-loop containing nucleoside triphosphate hydrolases"/>
    <property type="match status" value="1"/>
</dbReference>
<dbReference type="AlphaFoldDB" id="A0A2M9CKA7"/>
<organism evidence="1 2">
    <name type="scientific">Diaminobutyricimonas aerilata</name>
    <dbReference type="NCBI Taxonomy" id="1162967"/>
    <lineage>
        <taxon>Bacteria</taxon>
        <taxon>Bacillati</taxon>
        <taxon>Actinomycetota</taxon>
        <taxon>Actinomycetes</taxon>
        <taxon>Micrococcales</taxon>
        <taxon>Microbacteriaceae</taxon>
        <taxon>Diaminobutyricimonas</taxon>
    </lineage>
</organism>
<dbReference type="InterPro" id="IPR017101">
    <property type="entry name" value="P-loop_ATP/GTP-bd_All4644_prd"/>
</dbReference>
<comment type="caution">
    <text evidence="1">The sequence shown here is derived from an EMBL/GenBank/DDBJ whole genome shotgun (WGS) entry which is preliminary data.</text>
</comment>
<sequence>MSGAARPETVIVLVGAPAAGKTTLREQLVASGAVRDVVSPDDERAALREADVAAGRAPKPLQEYSLLAMRANAAAAERLLSAGRGYLADATHLRRRDRVAHVRAAREAGLPAIAVLMPDVPIEALRARNAARPELRRVPEDTLARHAHRRGLLSAALLREEGFDDVIEVAPLLESLSA</sequence>